<evidence type="ECO:0000313" key="1">
    <source>
        <dbReference type="EMBL" id="KZS87807.1"/>
    </source>
</evidence>
<dbReference type="STRING" id="1314777.A0A164NKU8"/>
<dbReference type="AlphaFoldDB" id="A0A164NKU8"/>
<dbReference type="InterPro" id="IPR039261">
    <property type="entry name" value="FNR_nucleotide-bd"/>
</dbReference>
<evidence type="ECO:0000313" key="2">
    <source>
        <dbReference type="Proteomes" id="UP000076722"/>
    </source>
</evidence>
<evidence type="ECO:0008006" key="3">
    <source>
        <dbReference type="Google" id="ProtNLM"/>
    </source>
</evidence>
<keyword evidence="2" id="KW-1185">Reference proteome</keyword>
<reference evidence="1 2" key="1">
    <citation type="journal article" date="2016" name="Mol. Biol. Evol.">
        <title>Comparative Genomics of Early-Diverging Mushroom-Forming Fungi Provides Insights into the Origins of Lignocellulose Decay Capabilities.</title>
        <authorList>
            <person name="Nagy L.G."/>
            <person name="Riley R."/>
            <person name="Tritt A."/>
            <person name="Adam C."/>
            <person name="Daum C."/>
            <person name="Floudas D."/>
            <person name="Sun H."/>
            <person name="Yadav J.S."/>
            <person name="Pangilinan J."/>
            <person name="Larsson K.H."/>
            <person name="Matsuura K."/>
            <person name="Barry K."/>
            <person name="Labutti K."/>
            <person name="Kuo R."/>
            <person name="Ohm R.A."/>
            <person name="Bhattacharya S.S."/>
            <person name="Shirouzu T."/>
            <person name="Yoshinaga Y."/>
            <person name="Martin F.M."/>
            <person name="Grigoriev I.V."/>
            <person name="Hibbett D.S."/>
        </authorList>
    </citation>
    <scope>NUCLEOTIDE SEQUENCE [LARGE SCALE GENOMIC DNA]</scope>
    <source>
        <strain evidence="1 2">HHB9708</strain>
    </source>
</reference>
<name>A0A164NKU8_9AGAM</name>
<dbReference type="PANTHER" id="PTHR42815">
    <property type="entry name" value="FAD-BINDING, PUTATIVE (AFU_ORTHOLOGUE AFUA_6G07600)-RELATED"/>
    <property type="match status" value="1"/>
</dbReference>
<dbReference type="Proteomes" id="UP000076722">
    <property type="component" value="Unassembled WGS sequence"/>
</dbReference>
<organism evidence="1 2">
    <name type="scientific">Sistotremastrum niveocremeum HHB9708</name>
    <dbReference type="NCBI Taxonomy" id="1314777"/>
    <lineage>
        <taxon>Eukaryota</taxon>
        <taxon>Fungi</taxon>
        <taxon>Dikarya</taxon>
        <taxon>Basidiomycota</taxon>
        <taxon>Agaricomycotina</taxon>
        <taxon>Agaricomycetes</taxon>
        <taxon>Sistotremastrales</taxon>
        <taxon>Sistotremastraceae</taxon>
        <taxon>Sertulicium</taxon>
        <taxon>Sertulicium niveocremeum</taxon>
    </lineage>
</organism>
<dbReference type="SUPFAM" id="SSF52343">
    <property type="entry name" value="Ferredoxin reductase-like, C-terminal NADP-linked domain"/>
    <property type="match status" value="1"/>
</dbReference>
<dbReference type="PANTHER" id="PTHR42815:SF2">
    <property type="entry name" value="FAD-BINDING, PUTATIVE (AFU_ORTHOLOGUE AFUA_6G07600)-RELATED"/>
    <property type="match status" value="1"/>
</dbReference>
<dbReference type="OrthoDB" id="436496at2759"/>
<protein>
    <recommendedName>
        <fullName evidence="3">FAD-binding FR-type domain-containing protein</fullName>
    </recommendedName>
</protein>
<accession>A0A164NKU8</accession>
<dbReference type="EMBL" id="KV419444">
    <property type="protein sequence ID" value="KZS87807.1"/>
    <property type="molecule type" value="Genomic_DNA"/>
</dbReference>
<dbReference type="Gene3D" id="3.40.50.80">
    <property type="entry name" value="Nucleotide-binding domain of ferredoxin-NADP reductase (FNR) module"/>
    <property type="match status" value="1"/>
</dbReference>
<gene>
    <name evidence="1" type="ORF">SISNIDRAFT_446607</name>
</gene>
<sequence length="631" mass="70035">MKGTGQALAGWHPGEVAVQKELGFEQAMDIARGWSWVEDELPAQHRLFHSTRLPFVPLTTLDARGRPWSSLVGASDGHLGFIKSPSEKELQMTLDIWDGDPIVDNIRSQSGEDILIAGLGIEFPTRRRNKFAGSVERYNWKDGKLKLLLEVNQALGNCPKYITVRQFEPCPNRHPTVQYKVLDLDPSSRLPEELTPFIHNRDGVFLGSVYIAPEKDASRFPSHAGMNHRAGRPGFVRVRKDGRTVVLPDYSGNRMMQSLGNIAITRLASMTFVDYDTGDILYLTGKATNLFGDEAHVIMPRSRMITVLEVTGYIFVKDALPVRTKRGSNPEPSPYSPPILYLAEEKPPTDVNLDNLDILVSSIEVHTPDLATFHFIARRPFTIIPGQSAIIDLTPFVGKDTYRHMAHDGQEASLNDDHIRTWTVSSAHSGPTSSFAITMREKPGGAITPKLLGIARAIQQQNPALLDDSKPLGLQVSLVGVQGDFVLPSIPGKLLFVAGGIGITPFLSMLSHLSGNPPAANGQSWDIFMIVSSREPEVMFDLIEKAGASRLPRNVKFTLKLFTRREPNVEAPPYAEWIPGRLEEKHFRNIQDVGARIPYVCGSQDFERAAFNGLERAGVKRDHIRKEGFAY</sequence>
<proteinExistence type="predicted"/>